<accession>A0A1M7Z3L6</accession>
<gene>
    <name evidence="1" type="ORF">SAMN04488108_0165</name>
</gene>
<dbReference type="EMBL" id="FRXN01000001">
    <property type="protein sequence ID" value="SHO59528.1"/>
    <property type="molecule type" value="Genomic_DNA"/>
</dbReference>
<evidence type="ECO:0000313" key="2">
    <source>
        <dbReference type="Proteomes" id="UP000184609"/>
    </source>
</evidence>
<dbReference type="Proteomes" id="UP000184609">
    <property type="component" value="Unassembled WGS sequence"/>
</dbReference>
<organism evidence="1 2">
    <name type="scientific">Algoriphagus zhangzhouensis</name>
    <dbReference type="NCBI Taxonomy" id="1073327"/>
    <lineage>
        <taxon>Bacteria</taxon>
        <taxon>Pseudomonadati</taxon>
        <taxon>Bacteroidota</taxon>
        <taxon>Cytophagia</taxon>
        <taxon>Cytophagales</taxon>
        <taxon>Cyclobacteriaceae</taxon>
        <taxon>Algoriphagus</taxon>
    </lineage>
</organism>
<reference evidence="2" key="1">
    <citation type="submission" date="2016-12" db="EMBL/GenBank/DDBJ databases">
        <authorList>
            <person name="Varghese N."/>
            <person name="Submissions S."/>
        </authorList>
    </citation>
    <scope>NUCLEOTIDE SEQUENCE [LARGE SCALE GENOMIC DNA]</scope>
    <source>
        <strain evidence="2">DSM 25035</strain>
    </source>
</reference>
<name>A0A1M7Z3L6_9BACT</name>
<protein>
    <submittedName>
        <fullName evidence="1">Uncharacterized protein</fullName>
    </submittedName>
</protein>
<keyword evidence="2" id="KW-1185">Reference proteome</keyword>
<dbReference type="AlphaFoldDB" id="A0A1M7Z3L6"/>
<sequence length="655" mass="73996">MIFEAAIFLSLFTNFSKAKIPDFYHGLARHILGIACANGDNFTELNCQNIRITYMSTISQQNPPHSFHIPVMGLGYTVDSPIKVAHLGISSVISIMDDQLLEMMRKIYSEKHHLEFHPIHEKEEDSRAKRITAFLDLTHYLVDKQLDEVKNFENLDSPLLQKYIQLLPDNHPLVGLVKSLEGKEISEKERIEIQNLIKPGKIDINIMTKVDKINYDENGNPLSREYSDALSALRGYANSKLESSVIFSAGMNPALFAYAENFEDFFPDDSGNIKKKICLKVSDYRSALIQGKFLAKKGLWVSEFRIESGLNCGGHAFATDGFLIGPILEEFKSNRSELKSSILEICNKTLSERGNNSIQENQELKITYQGGIGTSEEDHFLRSHYELDGTGWGSPFLLVPEATSVDQDTLNRLLKAKQSDYFLSAASPLGVPFNNLRTSSGEDQRKARIEKNRPGSPCYKKFLSFSTEFTEKPICTASRQYQNLKAKLFQKGEASAESFQDTLEKDCLCEGLSAPAILANGGTPKRNLNAVTICPGPNLAYFKGTFSLQEMVDHIYGKISLNLDANRPHVFIKELQLYITYLKNELEKVGPEINARKQSYFEKFKSNILDGMDYYKGLIQEYTPDTDEILDKMKSQMNQIWQELDELLPKQAVNA</sequence>
<dbReference type="STRING" id="1073327.SAMN04488108_0165"/>
<proteinExistence type="predicted"/>
<evidence type="ECO:0000313" key="1">
    <source>
        <dbReference type="EMBL" id="SHO59528.1"/>
    </source>
</evidence>